<accession>A0A9Q2VZP2</accession>
<keyword evidence="1" id="KW-0812">Transmembrane</keyword>
<evidence type="ECO:0000313" key="3">
    <source>
        <dbReference type="Proteomes" id="UP000709437"/>
    </source>
</evidence>
<keyword evidence="1" id="KW-1133">Transmembrane helix</keyword>
<sequence length="381" mass="40624">MTADLPPDVIIDTSAAAAVRTPPGLRVFGAVYTLVYTFGVIAYIALSVYYDAFDYRSQSESSLLAAVWVLPFPIVAHLLHFVLYRSGRQRRQAIARRTATRIVSEATGAGYPLLDAWQVERMLLAEDNGPAPYTGTGKEPYQSLLRWDLPTDDPSFVVAAIRSGTPESIRLSAASSSTRSHDAVAVRRTRAGVRLLGAYRSDLTAPLVSSRLGGQPSVPDGFDWPTCAEHHEPMQFTAQLEHDGSLILVFICQADPGSCPSWDPDAGCNAAIVVGGRDLHPAGRPASSSGTAVMAGAPWLLGVHQAAADDYSDALAEARADGVTVAGQWGGRPAWIQNDETPDGYRFVAMLDEDPLGVNFGGGSAYVFADGHGHAKVLTQT</sequence>
<dbReference type="Pfam" id="PF09234">
    <property type="entry name" value="DUF1963"/>
    <property type="match status" value="1"/>
</dbReference>
<feature type="transmembrane region" description="Helical" evidence="1">
    <location>
        <begin position="30"/>
        <end position="50"/>
    </location>
</feature>
<dbReference type="SUPFAM" id="SSF103032">
    <property type="entry name" value="Hypothetical protein YwqG"/>
    <property type="match status" value="1"/>
</dbReference>
<organism evidence="2 3">
    <name type="scientific">Curtobacterium flaccumfaciens pv. flaccumfaciens</name>
    <dbReference type="NCBI Taxonomy" id="138532"/>
    <lineage>
        <taxon>Bacteria</taxon>
        <taxon>Bacillati</taxon>
        <taxon>Actinomycetota</taxon>
        <taxon>Actinomycetes</taxon>
        <taxon>Micrococcales</taxon>
        <taxon>Microbacteriaceae</taxon>
        <taxon>Curtobacterium</taxon>
    </lineage>
</organism>
<dbReference type="Proteomes" id="UP000709437">
    <property type="component" value="Unassembled WGS sequence"/>
</dbReference>
<protein>
    <submittedName>
        <fullName evidence="2">DUF1963 domain-containing protein</fullName>
    </submittedName>
</protein>
<proteinExistence type="predicted"/>
<dbReference type="InterPro" id="IPR015315">
    <property type="entry name" value="DUF1963"/>
</dbReference>
<dbReference type="InterPro" id="IPR035948">
    <property type="entry name" value="YwqG-like_sf"/>
</dbReference>
<dbReference type="Gene3D" id="2.30.320.10">
    <property type="entry name" value="YwqG-like"/>
    <property type="match status" value="1"/>
</dbReference>
<dbReference type="AlphaFoldDB" id="A0A9Q2VZP2"/>
<reference evidence="2" key="1">
    <citation type="submission" date="2021-05" db="EMBL/GenBank/DDBJ databases">
        <title>Whole genome sequence of Curtobacterium flaccumfaciens pv. flaccumfaciens strain CFBP 3417.</title>
        <authorList>
            <person name="Osdaghi E."/>
            <person name="Taghouti G."/>
            <person name="Portier P."/>
            <person name="Fazliarab A."/>
            <person name="Taghavi S.M."/>
            <person name="Briand M."/>
            <person name="Le-Saux M."/>
            <person name="Jacques M.-A."/>
        </authorList>
    </citation>
    <scope>NUCLEOTIDE SEQUENCE</scope>
    <source>
        <strain evidence="2">CFBP 3417</strain>
    </source>
</reference>
<keyword evidence="1" id="KW-0472">Membrane</keyword>
<comment type="caution">
    <text evidence="2">The sequence shown here is derived from an EMBL/GenBank/DDBJ whole genome shotgun (WGS) entry which is preliminary data.</text>
</comment>
<gene>
    <name evidence="2" type="ORF">KK103_02180</name>
</gene>
<name>A0A9Q2VZP2_9MICO</name>
<dbReference type="EMBL" id="JAHEWX010000002">
    <property type="protein sequence ID" value="MBT1540557.1"/>
    <property type="molecule type" value="Genomic_DNA"/>
</dbReference>
<feature type="transmembrane region" description="Helical" evidence="1">
    <location>
        <begin position="62"/>
        <end position="84"/>
    </location>
</feature>
<evidence type="ECO:0000256" key="1">
    <source>
        <dbReference type="SAM" id="Phobius"/>
    </source>
</evidence>
<dbReference type="RefSeq" id="WP_140448040.1">
    <property type="nucleotide sequence ID" value="NZ_JAHEWX010000002.1"/>
</dbReference>
<evidence type="ECO:0000313" key="2">
    <source>
        <dbReference type="EMBL" id="MBT1540557.1"/>
    </source>
</evidence>